<organism evidence="2 3">
    <name type="scientific">Romanomermis culicivorax</name>
    <name type="common">Nematode worm</name>
    <dbReference type="NCBI Taxonomy" id="13658"/>
    <lineage>
        <taxon>Eukaryota</taxon>
        <taxon>Metazoa</taxon>
        <taxon>Ecdysozoa</taxon>
        <taxon>Nematoda</taxon>
        <taxon>Enoplea</taxon>
        <taxon>Dorylaimia</taxon>
        <taxon>Mermithida</taxon>
        <taxon>Mermithoidea</taxon>
        <taxon>Mermithidae</taxon>
        <taxon>Romanomermis</taxon>
    </lineage>
</organism>
<dbReference type="WBParaSite" id="nRc.2.0.1.t23368-RA">
    <property type="protein sequence ID" value="nRc.2.0.1.t23368-RA"/>
    <property type="gene ID" value="nRc.2.0.1.g23368"/>
</dbReference>
<evidence type="ECO:0000313" key="3">
    <source>
        <dbReference type="WBParaSite" id="nRc.2.0.1.t23368-RA"/>
    </source>
</evidence>
<sequence>MKNVTNLKKKMQSQNHCNKFCIICLKREHTKFTCWKRYSKKIQCYICGRRNHTNVECWFNVMNMYIFEGRMMEIKRQKRQKLAHQMERNSEAKNIKNETEVMENDSQKMEMNNEDNVITDYREKVENLKQRNKFFKDRD</sequence>
<feature type="region of interest" description="Disordered" evidence="1">
    <location>
        <begin position="83"/>
        <end position="113"/>
    </location>
</feature>
<name>A0A915JA51_ROMCU</name>
<dbReference type="AlphaFoldDB" id="A0A915JA51"/>
<feature type="compositionally biased region" description="Basic and acidic residues" evidence="1">
    <location>
        <begin position="84"/>
        <end position="99"/>
    </location>
</feature>
<protein>
    <submittedName>
        <fullName evidence="3">CCHC-type domain-containing protein</fullName>
    </submittedName>
</protein>
<evidence type="ECO:0000256" key="1">
    <source>
        <dbReference type="SAM" id="MobiDB-lite"/>
    </source>
</evidence>
<reference evidence="3" key="1">
    <citation type="submission" date="2022-11" db="UniProtKB">
        <authorList>
            <consortium name="WormBaseParasite"/>
        </authorList>
    </citation>
    <scope>IDENTIFICATION</scope>
</reference>
<evidence type="ECO:0000313" key="2">
    <source>
        <dbReference type="Proteomes" id="UP000887565"/>
    </source>
</evidence>
<proteinExistence type="predicted"/>
<keyword evidence="2" id="KW-1185">Reference proteome</keyword>
<dbReference type="Proteomes" id="UP000887565">
    <property type="component" value="Unplaced"/>
</dbReference>
<accession>A0A915JA51</accession>